<dbReference type="Proteomes" id="UP001595693">
    <property type="component" value="Unassembled WGS sequence"/>
</dbReference>
<evidence type="ECO:0000313" key="2">
    <source>
        <dbReference type="Proteomes" id="UP001595693"/>
    </source>
</evidence>
<dbReference type="Gene3D" id="3.40.630.30">
    <property type="match status" value="1"/>
</dbReference>
<name>A0ABV8DE71_9BURK</name>
<dbReference type="InterPro" id="IPR016516">
    <property type="entry name" value="UCP07580"/>
</dbReference>
<dbReference type="GO" id="GO:0016787">
    <property type="term" value="F:hydrolase activity"/>
    <property type="evidence" value="ECO:0007669"/>
    <property type="project" value="UniProtKB-KW"/>
</dbReference>
<dbReference type="RefSeq" id="WP_082437407.1">
    <property type="nucleotide sequence ID" value="NZ_JAMXAX010000093.1"/>
</dbReference>
<protein>
    <submittedName>
        <fullName evidence="1">Metal-dependent hydrolase</fullName>
    </submittedName>
</protein>
<comment type="caution">
    <text evidence="1">The sequence shown here is derived from an EMBL/GenBank/DDBJ whole genome shotgun (WGS) entry which is preliminary data.</text>
</comment>
<organism evidence="1 2">
    <name type="scientific">Acidovorax facilis</name>
    <dbReference type="NCBI Taxonomy" id="12917"/>
    <lineage>
        <taxon>Bacteria</taxon>
        <taxon>Pseudomonadati</taxon>
        <taxon>Pseudomonadota</taxon>
        <taxon>Betaproteobacteria</taxon>
        <taxon>Burkholderiales</taxon>
        <taxon>Comamonadaceae</taxon>
        <taxon>Acidovorax</taxon>
    </lineage>
</organism>
<keyword evidence="2" id="KW-1185">Reference proteome</keyword>
<dbReference type="InterPro" id="IPR016181">
    <property type="entry name" value="Acyl_CoA_acyltransferase"/>
</dbReference>
<accession>A0ABV8DE71</accession>
<dbReference type="SUPFAM" id="SSF55729">
    <property type="entry name" value="Acyl-CoA N-acyltransferases (Nat)"/>
    <property type="match status" value="1"/>
</dbReference>
<dbReference type="PANTHER" id="PTHR39456">
    <property type="entry name" value="METAL-DEPENDENT HYDROLASE"/>
    <property type="match status" value="1"/>
</dbReference>
<dbReference type="PANTHER" id="PTHR39456:SF1">
    <property type="entry name" value="METAL-DEPENDENT HYDROLASE"/>
    <property type="match status" value="1"/>
</dbReference>
<dbReference type="EMBL" id="JBHSAJ010000053">
    <property type="protein sequence ID" value="MFC3936532.1"/>
    <property type="molecule type" value="Genomic_DNA"/>
</dbReference>
<reference evidence="2" key="1">
    <citation type="journal article" date="2019" name="Int. J. Syst. Evol. Microbiol.">
        <title>The Global Catalogue of Microorganisms (GCM) 10K type strain sequencing project: providing services to taxonomists for standard genome sequencing and annotation.</title>
        <authorList>
            <consortium name="The Broad Institute Genomics Platform"/>
            <consortium name="The Broad Institute Genome Sequencing Center for Infectious Disease"/>
            <person name="Wu L."/>
            <person name="Ma J."/>
        </authorList>
    </citation>
    <scope>NUCLEOTIDE SEQUENCE [LARGE SCALE GENOMIC DNA]</scope>
    <source>
        <strain evidence="2">CCUG 2113</strain>
    </source>
</reference>
<evidence type="ECO:0000313" key="1">
    <source>
        <dbReference type="EMBL" id="MFC3936532.1"/>
    </source>
</evidence>
<gene>
    <name evidence="1" type="ORF">ACFOW3_18090</name>
</gene>
<sequence length="485" mass="54329">MQTVMVVSGASERFWNQTPFRSYLFNAFSLLLPSGEQFVIRAMEDAATRLPEGAPLQEEVAQFVREERAHQRAHRLYNTQLAAQGYNAVALEARIGRAVQGLEQALAWKERLALAAALEYLTALISRQALRGEGWLVHNACRQSSLWRWHCEEEVAHHGVALRLLNEVGQVGYGRRLGLYVLASLILLGDVARHTWDFFQTDRAQCRLTWGGGVRSAAEFVLRQGMGLARMAVGWLGYGLPLHRLVPAPHAGRNAEKTRIEVRPLKARDIPRLLVLEHRKWSDDQAASAQAMAQRIAAHPQLCMGAFCPRTGEALASLFLKPISAAQLQGARTWADCAEVGSQDGAQPSRDLFGISLSSVSPQGVEAIFAFFWPRALKAGWRQIYLGSPVPGLARWRRSETHAPVESYVYATRRGMPQDPQLRYYWQKGFKTIVACKPDYFPHAASLDYGVVVRGRIPLSSLAPLWRHVPLPWLRGMQRCMARVL</sequence>
<proteinExistence type="predicted"/>
<dbReference type="Pfam" id="PF10118">
    <property type="entry name" value="Metal_hydrol"/>
    <property type="match status" value="1"/>
</dbReference>
<keyword evidence="1" id="KW-0378">Hydrolase</keyword>